<dbReference type="Proteomes" id="UP000794436">
    <property type="component" value="Unassembled WGS sequence"/>
</dbReference>
<dbReference type="OrthoDB" id="93327at2759"/>
<organism evidence="1 2">
    <name type="scientific">Pythium oligandrum</name>
    <name type="common">Mycoparasitic fungus</name>
    <dbReference type="NCBI Taxonomy" id="41045"/>
    <lineage>
        <taxon>Eukaryota</taxon>
        <taxon>Sar</taxon>
        <taxon>Stramenopiles</taxon>
        <taxon>Oomycota</taxon>
        <taxon>Peronosporomycetes</taxon>
        <taxon>Pythiales</taxon>
        <taxon>Pythiaceae</taxon>
        <taxon>Pythium</taxon>
    </lineage>
</organism>
<comment type="caution">
    <text evidence="1">The sequence shown here is derived from an EMBL/GenBank/DDBJ whole genome shotgun (WGS) entry which is preliminary data.</text>
</comment>
<proteinExistence type="predicted"/>
<protein>
    <submittedName>
        <fullName evidence="1">Uncharacterized protein</fullName>
    </submittedName>
</protein>
<gene>
    <name evidence="1" type="ORF">Poli38472_011706</name>
</gene>
<dbReference type="EMBL" id="SPLM01000112">
    <property type="protein sequence ID" value="TMW58118.1"/>
    <property type="molecule type" value="Genomic_DNA"/>
</dbReference>
<keyword evidence="2" id="KW-1185">Reference proteome</keyword>
<reference evidence="1" key="1">
    <citation type="submission" date="2019-03" db="EMBL/GenBank/DDBJ databases">
        <title>Long read genome sequence of the mycoparasitic Pythium oligandrum ATCC 38472 isolated from sugarbeet rhizosphere.</title>
        <authorList>
            <person name="Gaulin E."/>
        </authorList>
    </citation>
    <scope>NUCLEOTIDE SEQUENCE</scope>
    <source>
        <strain evidence="1">ATCC 38472_TT</strain>
    </source>
</reference>
<evidence type="ECO:0000313" key="2">
    <source>
        <dbReference type="Proteomes" id="UP000794436"/>
    </source>
</evidence>
<sequence length="526" mass="59817">MNDRWRDLYHRVREEGCVEHELLQRLELWREVDDTDLLLELKLLMFELQLAYPTGVEGIRADSGLIVPLYWKKSAPSSTVFGSHSVVNTSWLYRVRWEYEFQEHLPEDFFEKLGVQSSSLYYSTDREFAQDTFKSTVVNEYETIIRKKHAGAEDKWECDIVTLSIGIGASDERVAWQQLKRYAMNIEKLLETYPGLWVKRYAVSTSGKCFALDQLVSQMQRTKVCPSGGLLPPSMEWYTSRVWQRCSDVVTVLPLMTDDRPPMSALEQLVDKMNDLENGQRAGFQAIERTLNENKRAIIQVKAAAGNRMLYPALWTLEYQPRPNRVTAAFTLKFRSELSGVCYHEDEPIVTTVGNAFLGMYGSYIRTGLSFFSSVVPDMFGKSAIETIIGACTEQLDRTVQVHSLVEGLNLSATGALREMNQDRSMSPGETLALLLDLLQVKYKADFDVLKMAKYSGLECGIVMESMTSPYAVGSGSCIWASREDIEQCGSKMIVAHDYVPPRVEKEENTGAMWFDADDPTEGRRL</sequence>
<accession>A0A8K1C8F3</accession>
<name>A0A8K1C8F3_PYTOL</name>
<dbReference type="AlphaFoldDB" id="A0A8K1C8F3"/>
<evidence type="ECO:0000313" key="1">
    <source>
        <dbReference type="EMBL" id="TMW58118.1"/>
    </source>
</evidence>